<evidence type="ECO:0000259" key="1">
    <source>
        <dbReference type="Pfam" id="PF00557"/>
    </source>
</evidence>
<name>A0A3A6PKZ1_9EURY</name>
<dbReference type="InterPro" id="IPR036005">
    <property type="entry name" value="Creatinase/aminopeptidase-like"/>
</dbReference>
<dbReference type="SUPFAM" id="SSF53092">
    <property type="entry name" value="Creatinase/prolidase N-terminal domain"/>
    <property type="match status" value="1"/>
</dbReference>
<dbReference type="GO" id="GO:0004177">
    <property type="term" value="F:aminopeptidase activity"/>
    <property type="evidence" value="ECO:0007669"/>
    <property type="project" value="UniProtKB-KW"/>
</dbReference>
<dbReference type="Pfam" id="PF00557">
    <property type="entry name" value="Peptidase_M24"/>
    <property type="match status" value="1"/>
</dbReference>
<reference evidence="2 3" key="1">
    <citation type="submission" date="2018-06" db="EMBL/GenBank/DDBJ databases">
        <title>Halonotius sp. F13-13 a new haloarchaeeon isolated from a solar saltern from Isla Cristina, Huelva, Spain.</title>
        <authorList>
            <person name="Duran-Viseras A."/>
            <person name="Sanchez-Porro C."/>
            <person name="Ventosa A."/>
        </authorList>
    </citation>
    <scope>NUCLEOTIDE SEQUENCE [LARGE SCALE GENOMIC DNA]</scope>
    <source>
        <strain evidence="2 3">F13-13</strain>
    </source>
</reference>
<sequence>MPPATPPLADRRARLATYLDATDLAAVWFARPNSFAWLTGGSNVVDREGPVGVAAAGYDREAGFRVVTDTIEAPRLRDEELPSEFTVAAADWYADSLAEAVAERSPTPAAADFDVPGFATVDPTTLRQPLTDADIDRYRAVGADVAAAIEAVGRSIAATDTEREVATELRAALEARGLVAPVVLVGGDKRAQGYRHYTPTETALGDYALLSVTAHRGGLYASATRTVAFDAPDWLADRHHAAAAVEVSALAATQQVAADGGTAGDVFDAIQRAYVAVDWPDEWTHHHQGGAAGFAGREWIATPDHDASVFTPMAYAWNPTVQGAKSEGTVLVTDNTIEPLTLPDAWPTIDVAAVDAVDGDATLTRPAVLHRDP</sequence>
<keyword evidence="2" id="KW-0378">Hydrolase</keyword>
<evidence type="ECO:0000313" key="2">
    <source>
        <dbReference type="EMBL" id="RJX42109.1"/>
    </source>
</evidence>
<dbReference type="InterPro" id="IPR050659">
    <property type="entry name" value="Peptidase_M24B"/>
</dbReference>
<dbReference type="AlphaFoldDB" id="A0A3A6PKZ1"/>
<comment type="caution">
    <text evidence="2">The sequence shown here is derived from an EMBL/GenBank/DDBJ whole genome shotgun (WGS) entry which is preliminary data.</text>
</comment>
<protein>
    <submittedName>
        <fullName evidence="2">Aminopeptidase P family protein</fullName>
    </submittedName>
</protein>
<dbReference type="SUPFAM" id="SSF55920">
    <property type="entry name" value="Creatinase/aminopeptidase"/>
    <property type="match status" value="1"/>
</dbReference>
<dbReference type="Proteomes" id="UP000276588">
    <property type="component" value="Unassembled WGS sequence"/>
</dbReference>
<dbReference type="PANTHER" id="PTHR46112:SF2">
    <property type="entry name" value="XAA-PRO AMINOPEPTIDASE P-RELATED"/>
    <property type="match status" value="1"/>
</dbReference>
<dbReference type="OrthoDB" id="202529at2157"/>
<dbReference type="EMBL" id="QKNY01000018">
    <property type="protein sequence ID" value="RJX42109.1"/>
    <property type="molecule type" value="Genomic_DNA"/>
</dbReference>
<dbReference type="CDD" id="cd01066">
    <property type="entry name" value="APP_MetAP"/>
    <property type="match status" value="1"/>
</dbReference>
<keyword evidence="3" id="KW-1185">Reference proteome</keyword>
<dbReference type="RefSeq" id="WP_120103421.1">
    <property type="nucleotide sequence ID" value="NZ_QKNY01000018.1"/>
</dbReference>
<evidence type="ECO:0000313" key="3">
    <source>
        <dbReference type="Proteomes" id="UP000276588"/>
    </source>
</evidence>
<dbReference type="InterPro" id="IPR000994">
    <property type="entry name" value="Pept_M24"/>
</dbReference>
<feature type="domain" description="Peptidase M24" evidence="1">
    <location>
        <begin position="137"/>
        <end position="279"/>
    </location>
</feature>
<dbReference type="PANTHER" id="PTHR46112">
    <property type="entry name" value="AMINOPEPTIDASE"/>
    <property type="match status" value="1"/>
</dbReference>
<dbReference type="Gene3D" id="3.90.230.10">
    <property type="entry name" value="Creatinase/methionine aminopeptidase superfamily"/>
    <property type="match status" value="1"/>
</dbReference>
<proteinExistence type="predicted"/>
<gene>
    <name evidence="2" type="ORF">DM826_10690</name>
</gene>
<keyword evidence="2" id="KW-0031">Aminopeptidase</keyword>
<organism evidence="2 3">
    <name type="scientific">Halonotius aquaticus</name>
    <dbReference type="NCBI Taxonomy" id="2216978"/>
    <lineage>
        <taxon>Archaea</taxon>
        <taxon>Methanobacteriati</taxon>
        <taxon>Methanobacteriota</taxon>
        <taxon>Stenosarchaea group</taxon>
        <taxon>Halobacteria</taxon>
        <taxon>Halobacteriales</taxon>
        <taxon>Haloferacaceae</taxon>
        <taxon>Halonotius</taxon>
    </lineage>
</organism>
<accession>A0A3A6PKZ1</accession>
<keyword evidence="2" id="KW-0645">Protease</keyword>
<dbReference type="InterPro" id="IPR029149">
    <property type="entry name" value="Creatin/AminoP/Spt16_N"/>
</dbReference>